<feature type="compositionally biased region" description="Basic and acidic residues" evidence="1">
    <location>
        <begin position="750"/>
        <end position="763"/>
    </location>
</feature>
<evidence type="ECO:0000313" key="2">
    <source>
        <dbReference type="EMBL" id="MCU6699140.1"/>
    </source>
</evidence>
<reference evidence="2 3" key="1">
    <citation type="journal article" date="2021" name="ISME Commun">
        <title>Automated analysis of genomic sequences facilitates high-throughput and comprehensive description of bacteria.</title>
        <authorList>
            <person name="Hitch T.C.A."/>
        </authorList>
    </citation>
    <scope>NUCLEOTIDE SEQUENCE [LARGE SCALE GENOMIC DNA]</scope>
    <source>
        <strain evidence="2 3">Sanger_02</strain>
    </source>
</reference>
<dbReference type="EMBL" id="JAOQJV010000002">
    <property type="protein sequence ID" value="MCU6699140.1"/>
    <property type="molecule type" value="Genomic_DNA"/>
</dbReference>
<dbReference type="InterPro" id="IPR043502">
    <property type="entry name" value="DNA/RNA_pol_sf"/>
</dbReference>
<gene>
    <name evidence="2" type="ORF">OCV65_02660</name>
</gene>
<dbReference type="RefSeq" id="WP_055304124.1">
    <property type="nucleotide sequence ID" value="NZ_JAOQJV010000002.1"/>
</dbReference>
<accession>A0ABT2S3H5</accession>
<comment type="caution">
    <text evidence="2">The sequence shown here is derived from an EMBL/GenBank/DDBJ whole genome shotgun (WGS) entry which is preliminary data.</text>
</comment>
<evidence type="ECO:0000313" key="3">
    <source>
        <dbReference type="Proteomes" id="UP001207605"/>
    </source>
</evidence>
<evidence type="ECO:0000256" key="1">
    <source>
        <dbReference type="SAM" id="MobiDB-lite"/>
    </source>
</evidence>
<dbReference type="InterPro" id="IPR023211">
    <property type="entry name" value="DNA_pol_palm_dom_sf"/>
</dbReference>
<dbReference type="Pfam" id="PF04404">
    <property type="entry name" value="ERF"/>
    <property type="match status" value="1"/>
</dbReference>
<dbReference type="SUPFAM" id="SSF56672">
    <property type="entry name" value="DNA/RNA polymerases"/>
    <property type="match status" value="1"/>
</dbReference>
<sequence length="835" mass="93418">MRLISYDCEVFAYDWLVTLKDKETGVYTCIWNDNEALKMALSDDCIYVGFNSKHYDQYIIKAIAAGFAPEEIKKVNDFIIAGGQGWQCPLLDGIYFRFSNVDIRDDTQQGLSLKAIEGHLGMSVKESSVPFDIDRPLTPEEKAETEFYCKHDVDTAERLIDIRKDYLKNKINLGRLAGLDEVKAMGMTNAKLTAAMLKATKKPHDDERKYVYPDNLRKEYIPPEVFAFFDRMYDLSISDSELFKGKFNLNIGECPVTLGYGGIHGAIPNFFWEETKDRGIWNEDVGSYYPHLCTINGYTSRNIPSPQIYEDILDRRMKAKAAGDKHTANALKLVCNTTYGCLLNQYNDLYDPLMGRSVCISGQLYLLELAEHCYQEIEGLRIVQLNTDGIMVECDKKDYDTLTAICAEWQSRTGFDLEEDTVVKIAQKDVNNYVEVQPGGKAKAKGGYLVKGIAPAGAFNINNSCVIVATALKEFFVNGAPVEDTINSCDDIFQFQIIAKAGAKYREAYHVVDGEKQSVQKVNRVYATADERYGKIFKVKAEDDSEAKIDSLPEHCIIDNDNELSIDEVDRSFYIAMAKKRVDDFKGIKPEKTKKPRRTKKMATTTKTTNVYQKLLTARAKFLEANVEKTGKNMHLSFKYFELEDIVPTAIRIFNEVGLIPVVNFTADVATMNIINTDNPEESVPFVAPFNQIAPIVSNAGKQATNEMQALGSSITYMRRYLYMIALDICESDSIDANLGNGETASAPAAEKKAPATPEQRQEVKENLTAPADNASALQIKGLKAVLKKLKDADPSKEELIANIAVQTKGFTEISKSDCETLIQKITAMLEGGAK</sequence>
<name>A0ABT2S3H5_9FIRM</name>
<organism evidence="2 3">
    <name type="scientific">Dorea ammoniilytica</name>
    <dbReference type="NCBI Taxonomy" id="2981788"/>
    <lineage>
        <taxon>Bacteria</taxon>
        <taxon>Bacillati</taxon>
        <taxon>Bacillota</taxon>
        <taxon>Clostridia</taxon>
        <taxon>Lachnospirales</taxon>
        <taxon>Lachnospiraceae</taxon>
        <taxon>Dorea</taxon>
    </lineage>
</organism>
<dbReference type="Gene3D" id="3.90.1600.10">
    <property type="entry name" value="Palm domain of DNA polymerase"/>
    <property type="match status" value="1"/>
</dbReference>
<keyword evidence="3" id="KW-1185">Reference proteome</keyword>
<feature type="region of interest" description="Disordered" evidence="1">
    <location>
        <begin position="741"/>
        <end position="763"/>
    </location>
</feature>
<dbReference type="InterPro" id="IPR007499">
    <property type="entry name" value="ERF_bacteria_virus"/>
</dbReference>
<proteinExistence type="predicted"/>
<dbReference type="Proteomes" id="UP001207605">
    <property type="component" value="Unassembled WGS sequence"/>
</dbReference>
<protein>
    <submittedName>
        <fullName evidence="2">ERF family protein</fullName>
    </submittedName>
</protein>